<evidence type="ECO:0008006" key="3">
    <source>
        <dbReference type="Google" id="ProtNLM"/>
    </source>
</evidence>
<evidence type="ECO:0000313" key="1">
    <source>
        <dbReference type="EMBL" id="OAQ43485.1"/>
    </source>
</evidence>
<dbReference type="Gene3D" id="3.10.450.50">
    <property type="match status" value="1"/>
</dbReference>
<name>A0A179DR02_9SPHI</name>
<dbReference type="EMBL" id="LWHJ01000005">
    <property type="protein sequence ID" value="OAQ43485.1"/>
    <property type="molecule type" value="Genomic_DNA"/>
</dbReference>
<evidence type="ECO:0000313" key="2">
    <source>
        <dbReference type="Proteomes" id="UP000078459"/>
    </source>
</evidence>
<gene>
    <name evidence="1" type="ORF">A5893_17250</name>
</gene>
<dbReference type="OrthoDB" id="7876517at2"/>
<dbReference type="PANTHER" id="PTHR41252:SF1">
    <property type="entry name" value="BLR2505 PROTEIN"/>
    <property type="match status" value="1"/>
</dbReference>
<keyword evidence="2" id="KW-1185">Reference proteome</keyword>
<reference evidence="1 2" key="2">
    <citation type="submission" date="2016-06" db="EMBL/GenBank/DDBJ databases">
        <title>Pedobacter psychrophilus sp. nov., isolated from Antarctic fragmentary rock.</title>
        <authorList>
            <person name="Svec P."/>
        </authorList>
    </citation>
    <scope>NUCLEOTIDE SEQUENCE [LARGE SCALE GENOMIC DNA]</scope>
    <source>
        <strain evidence="1 2">CCM 8644</strain>
    </source>
</reference>
<dbReference type="PANTHER" id="PTHR41252">
    <property type="entry name" value="BLR2505 PROTEIN"/>
    <property type="match status" value="1"/>
</dbReference>
<dbReference type="SUPFAM" id="SSF54427">
    <property type="entry name" value="NTF2-like"/>
    <property type="match status" value="1"/>
</dbReference>
<accession>A0A179DR02</accession>
<reference evidence="1 2" key="1">
    <citation type="submission" date="2016-04" db="EMBL/GenBank/DDBJ databases">
        <authorList>
            <person name="Evans L.H."/>
            <person name="Alamgir A."/>
            <person name="Owens N."/>
            <person name="Weber N.D."/>
            <person name="Virtaneva K."/>
            <person name="Barbian K."/>
            <person name="Babar A."/>
            <person name="Rosenke K."/>
        </authorList>
    </citation>
    <scope>NUCLEOTIDE SEQUENCE [LARGE SCALE GENOMIC DNA]</scope>
    <source>
        <strain evidence="1 2">CCM 8644</strain>
    </source>
</reference>
<dbReference type="AlphaFoldDB" id="A0A179DR02"/>
<dbReference type="RefSeq" id="WP_068820551.1">
    <property type="nucleotide sequence ID" value="NZ_LWHJ01000005.1"/>
</dbReference>
<organism evidence="1 2">
    <name type="scientific">Pedobacter psychrophilus</name>
    <dbReference type="NCBI Taxonomy" id="1826909"/>
    <lineage>
        <taxon>Bacteria</taxon>
        <taxon>Pseudomonadati</taxon>
        <taxon>Bacteroidota</taxon>
        <taxon>Sphingobacteriia</taxon>
        <taxon>Sphingobacteriales</taxon>
        <taxon>Sphingobacteriaceae</taxon>
        <taxon>Pedobacter</taxon>
    </lineage>
</organism>
<protein>
    <recommendedName>
        <fullName evidence="3">SnoaL-like domain-containing protein</fullName>
    </recommendedName>
</protein>
<comment type="caution">
    <text evidence="1">The sequence shown here is derived from an EMBL/GenBank/DDBJ whole genome shotgun (WGS) entry which is preliminary data.</text>
</comment>
<sequence length="126" mass="14676">MTEIELVKQFYEYLANGNKQGAYSCLSDNFVLKQANSLPYGGEYIGANGLNDFFKKFSTFWKEFKTLKTDYYSCENIVFAISKIRGTVFKTEKIIETEMIQAYVIENNHLISAHPFYFDTRLLTEE</sequence>
<proteinExistence type="predicted"/>
<dbReference type="InterPro" id="IPR032710">
    <property type="entry name" value="NTF2-like_dom_sf"/>
</dbReference>
<dbReference type="STRING" id="1826909.A5893_17250"/>
<dbReference type="Proteomes" id="UP000078459">
    <property type="component" value="Unassembled WGS sequence"/>
</dbReference>